<dbReference type="InterPro" id="IPR001356">
    <property type="entry name" value="HD"/>
</dbReference>
<gene>
    <name evidence="6" type="ORF">ACAOBT_LOCUS2431</name>
</gene>
<feature type="DNA-binding region" description="Homeobox" evidence="2">
    <location>
        <begin position="224"/>
        <end position="270"/>
    </location>
</feature>
<dbReference type="EMBL" id="CAKOFQ010006675">
    <property type="protein sequence ID" value="CAH1958040.1"/>
    <property type="molecule type" value="Genomic_DNA"/>
</dbReference>
<reference evidence="6" key="1">
    <citation type="submission" date="2022-03" db="EMBL/GenBank/DDBJ databases">
        <authorList>
            <person name="Sayadi A."/>
        </authorList>
    </citation>
    <scope>NUCLEOTIDE SEQUENCE</scope>
</reference>
<dbReference type="GO" id="GO:0000977">
    <property type="term" value="F:RNA polymerase II transcription regulatory region sequence-specific DNA binding"/>
    <property type="evidence" value="ECO:0007669"/>
    <property type="project" value="TreeGrafter"/>
</dbReference>
<organism evidence="6 7">
    <name type="scientific">Acanthoscelides obtectus</name>
    <name type="common">Bean weevil</name>
    <name type="synonym">Bruchus obtectus</name>
    <dbReference type="NCBI Taxonomy" id="200917"/>
    <lineage>
        <taxon>Eukaryota</taxon>
        <taxon>Metazoa</taxon>
        <taxon>Ecdysozoa</taxon>
        <taxon>Arthropoda</taxon>
        <taxon>Hexapoda</taxon>
        <taxon>Insecta</taxon>
        <taxon>Pterygota</taxon>
        <taxon>Neoptera</taxon>
        <taxon>Endopterygota</taxon>
        <taxon>Coleoptera</taxon>
        <taxon>Polyphaga</taxon>
        <taxon>Cucujiformia</taxon>
        <taxon>Chrysomeloidea</taxon>
        <taxon>Chrysomelidae</taxon>
        <taxon>Bruchinae</taxon>
        <taxon>Bruchini</taxon>
        <taxon>Acanthoscelides</taxon>
    </lineage>
</organism>
<evidence type="ECO:0000256" key="3">
    <source>
        <dbReference type="RuleBase" id="RU000682"/>
    </source>
</evidence>
<feature type="compositionally biased region" description="Basic and acidic residues" evidence="4">
    <location>
        <begin position="157"/>
        <end position="170"/>
    </location>
</feature>
<feature type="region of interest" description="Disordered" evidence="4">
    <location>
        <begin position="138"/>
        <end position="230"/>
    </location>
</feature>
<dbReference type="InterPro" id="IPR009057">
    <property type="entry name" value="Homeodomain-like_sf"/>
</dbReference>
<dbReference type="InterPro" id="IPR050649">
    <property type="entry name" value="Paired_Homeobox_TFs"/>
</dbReference>
<evidence type="ECO:0000259" key="5">
    <source>
        <dbReference type="PROSITE" id="PS50071"/>
    </source>
</evidence>
<sequence>MCLLCKIDAQLFLGDLNSLKLDFKGVSSCLGALGSSPAPSAVPTSSAEDLQHQQFNIFPAIFSRQLNFNACPQSKAMMDELRPNLVGVSNLLGVGGLLEDHHGHLGGNGVDKSNARKCNNASGSSAEDFSAIYGGLQHGHDHHGHTPAHTPPSNRTITDHTDGAFKKLKPEPQTGGTAPVTGTTAPTGLGGGSPVSGTPGGGGPGGPQHAGHTPTTASCPTPARRRHRTTFTQEQLAELEAAFAKSHYPDIYCREELARSTKLNEARIQRCDGSVGRRRCLRRMNFNLNSSSIAESNQGVNLELPESSISQNNLTLQKLQFNNKEVTPTAPPADVSESEDDLALANLESNSPAPVAALSLQDELELTLTNLKSIGKPQVRSGHNN</sequence>
<keyword evidence="2 3" id="KW-0371">Homeobox</keyword>
<dbReference type="Proteomes" id="UP001152888">
    <property type="component" value="Unassembled WGS sequence"/>
</dbReference>
<dbReference type="SUPFAM" id="SSF46689">
    <property type="entry name" value="Homeodomain-like"/>
    <property type="match status" value="1"/>
</dbReference>
<dbReference type="PANTHER" id="PTHR24329">
    <property type="entry name" value="HOMEOBOX PROTEIN ARISTALESS"/>
    <property type="match status" value="1"/>
</dbReference>
<dbReference type="GO" id="GO:0005634">
    <property type="term" value="C:nucleus"/>
    <property type="evidence" value="ECO:0007669"/>
    <property type="project" value="UniProtKB-SubCell"/>
</dbReference>
<dbReference type="PANTHER" id="PTHR24329:SF520">
    <property type="entry name" value="ALX HOMEOBOX PROTEIN 1-LIKE PROTEIN"/>
    <property type="match status" value="1"/>
</dbReference>
<evidence type="ECO:0000313" key="7">
    <source>
        <dbReference type="Proteomes" id="UP001152888"/>
    </source>
</evidence>
<dbReference type="PROSITE" id="PS50071">
    <property type="entry name" value="HOMEOBOX_2"/>
    <property type="match status" value="1"/>
</dbReference>
<dbReference type="OrthoDB" id="6159439at2759"/>
<comment type="subcellular location">
    <subcellularLocation>
        <location evidence="1 2 3">Nucleus</location>
    </subcellularLocation>
</comment>
<name>A0A9P0JQM3_ACAOB</name>
<keyword evidence="2 3" id="KW-0539">Nucleus</keyword>
<keyword evidence="7" id="KW-1185">Reference proteome</keyword>
<proteinExistence type="predicted"/>
<dbReference type="SMART" id="SM00389">
    <property type="entry name" value="HOX"/>
    <property type="match status" value="1"/>
</dbReference>
<evidence type="ECO:0000256" key="4">
    <source>
        <dbReference type="SAM" id="MobiDB-lite"/>
    </source>
</evidence>
<dbReference type="AlphaFoldDB" id="A0A9P0JQM3"/>
<dbReference type="Gene3D" id="1.10.10.60">
    <property type="entry name" value="Homeodomain-like"/>
    <property type="match status" value="1"/>
</dbReference>
<dbReference type="CDD" id="cd00086">
    <property type="entry name" value="homeodomain"/>
    <property type="match status" value="1"/>
</dbReference>
<feature type="compositionally biased region" description="Gly residues" evidence="4">
    <location>
        <begin position="188"/>
        <end position="208"/>
    </location>
</feature>
<evidence type="ECO:0000256" key="1">
    <source>
        <dbReference type="ARBA" id="ARBA00004123"/>
    </source>
</evidence>
<keyword evidence="2 3" id="KW-0238">DNA-binding</keyword>
<comment type="caution">
    <text evidence="6">The sequence shown here is derived from an EMBL/GenBank/DDBJ whole genome shotgun (WGS) entry which is preliminary data.</text>
</comment>
<dbReference type="Pfam" id="PF00046">
    <property type="entry name" value="Homeodomain"/>
    <property type="match status" value="1"/>
</dbReference>
<feature type="compositionally biased region" description="Low complexity" evidence="4">
    <location>
        <begin position="174"/>
        <end position="187"/>
    </location>
</feature>
<accession>A0A9P0JQM3</accession>
<evidence type="ECO:0000313" key="6">
    <source>
        <dbReference type="EMBL" id="CAH1958040.1"/>
    </source>
</evidence>
<feature type="domain" description="Homeobox" evidence="5">
    <location>
        <begin position="222"/>
        <end position="269"/>
    </location>
</feature>
<dbReference type="GO" id="GO:0000981">
    <property type="term" value="F:DNA-binding transcription factor activity, RNA polymerase II-specific"/>
    <property type="evidence" value="ECO:0007669"/>
    <property type="project" value="TreeGrafter"/>
</dbReference>
<protein>
    <recommendedName>
        <fullName evidence="5">Homeobox domain-containing protein</fullName>
    </recommendedName>
</protein>
<evidence type="ECO:0000256" key="2">
    <source>
        <dbReference type="PROSITE-ProRule" id="PRU00108"/>
    </source>
</evidence>